<protein>
    <recommendedName>
        <fullName evidence="4">Invasion associated locus B family protein</fullName>
    </recommendedName>
</protein>
<dbReference type="Proteomes" id="UP001161390">
    <property type="component" value="Unassembled WGS sequence"/>
</dbReference>
<feature type="chain" id="PRO_5045316149" description="Invasion associated locus B family protein" evidence="1">
    <location>
        <begin position="37"/>
        <end position="184"/>
    </location>
</feature>
<organism evidence="2 3">
    <name type="scientific">Algimonas porphyrae</name>
    <dbReference type="NCBI Taxonomy" id="1128113"/>
    <lineage>
        <taxon>Bacteria</taxon>
        <taxon>Pseudomonadati</taxon>
        <taxon>Pseudomonadota</taxon>
        <taxon>Alphaproteobacteria</taxon>
        <taxon>Maricaulales</taxon>
        <taxon>Robiginitomaculaceae</taxon>
        <taxon>Algimonas</taxon>
    </lineage>
</organism>
<comment type="caution">
    <text evidence="2">The sequence shown here is derived from an EMBL/GenBank/DDBJ whole genome shotgun (WGS) entry which is preliminary data.</text>
</comment>
<dbReference type="InterPro" id="IPR038696">
    <property type="entry name" value="IalB_sf"/>
</dbReference>
<reference evidence="2" key="2">
    <citation type="submission" date="2023-01" db="EMBL/GenBank/DDBJ databases">
        <title>Draft genome sequence of Algimonas porphyrae strain NBRC 108216.</title>
        <authorList>
            <person name="Sun Q."/>
            <person name="Mori K."/>
        </authorList>
    </citation>
    <scope>NUCLEOTIDE SEQUENCE</scope>
    <source>
        <strain evidence="2">NBRC 108216</strain>
    </source>
</reference>
<dbReference type="Gene3D" id="2.60.40.1880">
    <property type="entry name" value="Invasion associated locus B (IalB) protein"/>
    <property type="match status" value="1"/>
</dbReference>
<accession>A0ABQ5UZ94</accession>
<keyword evidence="1" id="KW-0732">Signal</keyword>
<name>A0ABQ5UZ94_9PROT</name>
<dbReference type="InterPro" id="IPR010642">
    <property type="entry name" value="Invasion_prot_B"/>
</dbReference>
<proteinExistence type="predicted"/>
<reference evidence="2" key="1">
    <citation type="journal article" date="2014" name="Int. J. Syst. Evol. Microbiol.">
        <title>Complete genome of a new Firmicutes species belonging to the dominant human colonic microbiota ('Ruminococcus bicirculans') reveals two chromosomes and a selective capacity to utilize plant glucans.</title>
        <authorList>
            <consortium name="NISC Comparative Sequencing Program"/>
            <person name="Wegmann U."/>
            <person name="Louis P."/>
            <person name="Goesmann A."/>
            <person name="Henrissat B."/>
            <person name="Duncan S.H."/>
            <person name="Flint H.J."/>
        </authorList>
    </citation>
    <scope>NUCLEOTIDE SEQUENCE</scope>
    <source>
        <strain evidence="2">NBRC 108216</strain>
    </source>
</reference>
<evidence type="ECO:0000256" key="1">
    <source>
        <dbReference type="SAM" id="SignalP"/>
    </source>
</evidence>
<sequence length="184" mass="19381">MGVMTRPHTIRRTCLHIGLSALIAISGAAMVIPAEAAANAPRLEGRHADWIVYTRGSGQAKTCYVVSEATTKSPGTANHGNIFFLVSNWANGAATEQPSLMTGFPLKPARAPKARVGSTAITMYGADNEAFIAETADERRLVASMRKGANMTVEAVSARGTDVSYNFSLKGVTAALRQAGALCR</sequence>
<evidence type="ECO:0008006" key="4">
    <source>
        <dbReference type="Google" id="ProtNLM"/>
    </source>
</evidence>
<evidence type="ECO:0000313" key="2">
    <source>
        <dbReference type="EMBL" id="GLQ20610.1"/>
    </source>
</evidence>
<keyword evidence="3" id="KW-1185">Reference proteome</keyword>
<dbReference type="Pfam" id="PF06776">
    <property type="entry name" value="IalB"/>
    <property type="match status" value="1"/>
</dbReference>
<dbReference type="EMBL" id="BSNJ01000003">
    <property type="protein sequence ID" value="GLQ20610.1"/>
    <property type="molecule type" value="Genomic_DNA"/>
</dbReference>
<evidence type="ECO:0000313" key="3">
    <source>
        <dbReference type="Proteomes" id="UP001161390"/>
    </source>
</evidence>
<feature type="signal peptide" evidence="1">
    <location>
        <begin position="1"/>
        <end position="36"/>
    </location>
</feature>
<gene>
    <name evidence="2" type="ORF">GCM10007854_15650</name>
</gene>